<evidence type="ECO:0000256" key="6">
    <source>
        <dbReference type="ARBA" id="ARBA00059181"/>
    </source>
</evidence>
<dbReference type="OrthoDB" id="1933107at2759"/>
<protein>
    <recommendedName>
        <fullName evidence="7">General negative regulator of transcription subunit 1</fullName>
    </recommendedName>
</protein>
<feature type="region of interest" description="Disordered" evidence="8">
    <location>
        <begin position="1"/>
        <end position="126"/>
    </location>
</feature>
<dbReference type="InterPro" id="IPR038535">
    <property type="entry name" value="CNOT1_TTP_bind_sf"/>
</dbReference>
<keyword evidence="5" id="KW-0539">Nucleus</keyword>
<name>A0A6A5R1Y7_AMPQU</name>
<proteinExistence type="predicted"/>
<dbReference type="Pfam" id="PF04054">
    <property type="entry name" value="Not1"/>
    <property type="match status" value="1"/>
</dbReference>
<evidence type="ECO:0000259" key="10">
    <source>
        <dbReference type="Pfam" id="PF12842"/>
    </source>
</evidence>
<dbReference type="GO" id="GO:0030015">
    <property type="term" value="C:CCR4-NOT core complex"/>
    <property type="evidence" value="ECO:0007669"/>
    <property type="project" value="InterPro"/>
</dbReference>
<dbReference type="GO" id="GO:0017148">
    <property type="term" value="P:negative regulation of translation"/>
    <property type="evidence" value="ECO:0007669"/>
    <property type="project" value="InterPro"/>
</dbReference>
<feature type="compositionally biased region" description="Gly residues" evidence="8">
    <location>
        <begin position="152"/>
        <end position="164"/>
    </location>
</feature>
<dbReference type="Pfam" id="PF16417">
    <property type="entry name" value="CNOT1_TTP_bind"/>
    <property type="match status" value="1"/>
</dbReference>
<comment type="subcellular location">
    <subcellularLocation>
        <location evidence="1">Nucleus</location>
    </subcellularLocation>
</comment>
<dbReference type="PANTHER" id="PTHR13162">
    <property type="entry name" value="CCR4-NOT TRANSCRIPTION COMPLEX"/>
    <property type="match status" value="1"/>
</dbReference>
<evidence type="ECO:0000256" key="8">
    <source>
        <dbReference type="SAM" id="MobiDB-lite"/>
    </source>
</evidence>
<dbReference type="Pfam" id="PF16415">
    <property type="entry name" value="CNOT1_CAF1_bind"/>
    <property type="match status" value="1"/>
</dbReference>
<feature type="compositionally biased region" description="Polar residues" evidence="8">
    <location>
        <begin position="1565"/>
        <end position="1579"/>
    </location>
</feature>
<dbReference type="Pfam" id="PF16418">
    <property type="entry name" value="CNOT1_HEAT"/>
    <property type="match status" value="1"/>
</dbReference>
<dbReference type="InterPro" id="IPR032194">
    <property type="entry name" value="CNOT1_HEAT"/>
</dbReference>
<evidence type="ECO:0000259" key="13">
    <source>
        <dbReference type="Pfam" id="PF16418"/>
    </source>
</evidence>
<keyword evidence="4" id="KW-0804">Transcription</keyword>
<feature type="domain" description="CCR4-NOT transcription complex subunit 1 HEAT repeat" evidence="13">
    <location>
        <begin position="657"/>
        <end position="800"/>
    </location>
</feature>
<dbReference type="Proteomes" id="UP000800096">
    <property type="component" value="Unassembled WGS sequence"/>
</dbReference>
<comment type="function">
    <text evidence="6">Acts as a component of the CCR4-NOT core complex, which in the nucleus seems to be a general transcription factor, and in the cytoplasm the major mRNA deadenylase involved in mRNA turnover. The NOT protein subcomplex negatively regulates the basal and activated transcription of many genes. Preferentially affects TC-type TATA element-dependent transcription. Could directly or indirectly inhibit component(s) of the general transcription machinery.</text>
</comment>
<feature type="domain" description="CCR4-NOT transcription complex subunit 1 CAF1-binding" evidence="11">
    <location>
        <begin position="1045"/>
        <end position="1265"/>
    </location>
</feature>
<dbReference type="Gene3D" id="1.25.40.840">
    <property type="entry name" value="CCR4-NOT transcription complex subunit 1 TTP binding domain"/>
    <property type="match status" value="1"/>
</dbReference>
<feature type="domain" description="CCR4-NOT transcription complex subunit 1" evidence="10">
    <location>
        <begin position="1327"/>
        <end position="1467"/>
    </location>
</feature>
<dbReference type="InterPro" id="IPR040398">
    <property type="entry name" value="Not1"/>
</dbReference>
<feature type="compositionally biased region" description="Low complexity" evidence="8">
    <location>
        <begin position="101"/>
        <end position="117"/>
    </location>
</feature>
<evidence type="ECO:0000256" key="7">
    <source>
        <dbReference type="ARBA" id="ARBA00074459"/>
    </source>
</evidence>
<dbReference type="InterPro" id="IPR032193">
    <property type="entry name" value="CNOT1_TTP_bind"/>
</dbReference>
<keyword evidence="2" id="KW-0678">Repressor</keyword>
<dbReference type="FunFam" id="1.25.40.180:FF:000012">
    <property type="entry name" value="Ccr4-Not transcription complex subunit"/>
    <property type="match status" value="1"/>
</dbReference>
<evidence type="ECO:0000256" key="4">
    <source>
        <dbReference type="ARBA" id="ARBA00023163"/>
    </source>
</evidence>
<dbReference type="Pfam" id="PF25097">
    <property type="entry name" value="ARM_Cnot1"/>
    <property type="match status" value="1"/>
</dbReference>
<dbReference type="InterPro" id="IPR055454">
    <property type="entry name" value="CNOT1-like_NOT1_connector"/>
</dbReference>
<evidence type="ECO:0000256" key="5">
    <source>
        <dbReference type="ARBA" id="ARBA00023242"/>
    </source>
</evidence>
<organism evidence="15 16">
    <name type="scientific">Ampelomyces quisqualis</name>
    <name type="common">Powdery mildew agent</name>
    <dbReference type="NCBI Taxonomy" id="50730"/>
    <lineage>
        <taxon>Eukaryota</taxon>
        <taxon>Fungi</taxon>
        <taxon>Dikarya</taxon>
        <taxon>Ascomycota</taxon>
        <taxon>Pezizomycotina</taxon>
        <taxon>Dothideomycetes</taxon>
        <taxon>Pleosporomycetidae</taxon>
        <taxon>Pleosporales</taxon>
        <taxon>Pleosporineae</taxon>
        <taxon>Phaeosphaeriaceae</taxon>
        <taxon>Ampelomyces</taxon>
    </lineage>
</organism>
<reference evidence="15" key="1">
    <citation type="journal article" date="2020" name="Stud. Mycol.">
        <title>101 Dothideomycetes genomes: a test case for predicting lifestyles and emergence of pathogens.</title>
        <authorList>
            <person name="Haridas S."/>
            <person name="Albert R."/>
            <person name="Binder M."/>
            <person name="Bloem J."/>
            <person name="Labutti K."/>
            <person name="Salamov A."/>
            <person name="Andreopoulos B."/>
            <person name="Baker S."/>
            <person name="Barry K."/>
            <person name="Bills G."/>
            <person name="Bluhm B."/>
            <person name="Cannon C."/>
            <person name="Castanera R."/>
            <person name="Culley D."/>
            <person name="Daum C."/>
            <person name="Ezra D."/>
            <person name="Gonzalez J."/>
            <person name="Henrissat B."/>
            <person name="Kuo A."/>
            <person name="Liang C."/>
            <person name="Lipzen A."/>
            <person name="Lutzoni F."/>
            <person name="Magnuson J."/>
            <person name="Mondo S."/>
            <person name="Nolan M."/>
            <person name="Ohm R."/>
            <person name="Pangilinan J."/>
            <person name="Park H.-J."/>
            <person name="Ramirez L."/>
            <person name="Alfaro M."/>
            <person name="Sun H."/>
            <person name="Tritt A."/>
            <person name="Yoshinaga Y."/>
            <person name="Zwiers L.-H."/>
            <person name="Turgeon B."/>
            <person name="Goodwin S."/>
            <person name="Spatafora J."/>
            <person name="Crous P."/>
            <person name="Grigoriev I."/>
        </authorList>
    </citation>
    <scope>NUCLEOTIDE SEQUENCE</scope>
    <source>
        <strain evidence="15">HMLAC05119</strain>
    </source>
</reference>
<dbReference type="FunFam" id="1.25.40.840:FF:000002">
    <property type="entry name" value="Ccr4-Not transcription complex subunit (NOT1)"/>
    <property type="match status" value="1"/>
</dbReference>
<keyword evidence="16" id="KW-1185">Reference proteome</keyword>
<dbReference type="CDD" id="cd20710">
    <property type="entry name" value="NOT1_connector"/>
    <property type="match status" value="1"/>
</dbReference>
<accession>A0A6A5R1Y7</accession>
<feature type="domain" description="CCR4-Not complex component Not1 C-terminal" evidence="9">
    <location>
        <begin position="1946"/>
        <end position="2314"/>
    </location>
</feature>
<evidence type="ECO:0000259" key="14">
    <source>
        <dbReference type="Pfam" id="PF25097"/>
    </source>
</evidence>
<dbReference type="Pfam" id="PF12842">
    <property type="entry name" value="DUF3819"/>
    <property type="match status" value="1"/>
</dbReference>
<gene>
    <name evidence="15" type="ORF">BDU57DRAFT_31466</name>
</gene>
<evidence type="ECO:0000259" key="9">
    <source>
        <dbReference type="Pfam" id="PF04054"/>
    </source>
</evidence>
<evidence type="ECO:0000313" key="16">
    <source>
        <dbReference type="Proteomes" id="UP000800096"/>
    </source>
</evidence>
<dbReference type="Gene3D" id="1.25.40.790">
    <property type="match status" value="1"/>
</dbReference>
<evidence type="ECO:0000313" key="15">
    <source>
        <dbReference type="EMBL" id="KAF1920984.1"/>
    </source>
</evidence>
<feature type="compositionally biased region" description="Low complexity" evidence="8">
    <location>
        <begin position="1549"/>
        <end position="1564"/>
    </location>
</feature>
<dbReference type="Gene3D" id="1.25.40.800">
    <property type="match status" value="1"/>
</dbReference>
<dbReference type="InterPro" id="IPR032191">
    <property type="entry name" value="CNOT1_CAF1_bind"/>
</dbReference>
<feature type="compositionally biased region" description="Low complexity" evidence="8">
    <location>
        <begin position="170"/>
        <end position="195"/>
    </location>
</feature>
<dbReference type="Gene3D" id="1.25.40.180">
    <property type="match status" value="1"/>
</dbReference>
<feature type="region of interest" description="Disordered" evidence="8">
    <location>
        <begin position="151"/>
        <end position="195"/>
    </location>
</feature>
<dbReference type="EMBL" id="ML979132">
    <property type="protein sequence ID" value="KAF1920984.1"/>
    <property type="molecule type" value="Genomic_DNA"/>
</dbReference>
<feature type="compositionally biased region" description="Basic and acidic residues" evidence="8">
    <location>
        <begin position="1"/>
        <end position="10"/>
    </location>
</feature>
<keyword evidence="3" id="KW-0805">Transcription regulation</keyword>
<evidence type="ECO:0000256" key="3">
    <source>
        <dbReference type="ARBA" id="ARBA00023015"/>
    </source>
</evidence>
<feature type="domain" description="CCR4-NOT transcription complex subunit 1-like NOT1 connector" evidence="14">
    <location>
        <begin position="1615"/>
        <end position="1771"/>
    </location>
</feature>
<dbReference type="GO" id="GO:0000289">
    <property type="term" value="P:nuclear-transcribed mRNA poly(A) tail shortening"/>
    <property type="evidence" value="ECO:0007669"/>
    <property type="project" value="UniProtKB-ARBA"/>
</dbReference>
<dbReference type="InterPro" id="IPR024557">
    <property type="entry name" value="CNOT1_dom_4"/>
</dbReference>
<dbReference type="GO" id="GO:0060090">
    <property type="term" value="F:molecular adaptor activity"/>
    <property type="evidence" value="ECO:0007669"/>
    <property type="project" value="TreeGrafter"/>
</dbReference>
<evidence type="ECO:0000259" key="11">
    <source>
        <dbReference type="Pfam" id="PF16415"/>
    </source>
</evidence>
<evidence type="ECO:0000256" key="1">
    <source>
        <dbReference type="ARBA" id="ARBA00004123"/>
    </source>
</evidence>
<dbReference type="GO" id="GO:0005634">
    <property type="term" value="C:nucleus"/>
    <property type="evidence" value="ECO:0007669"/>
    <property type="project" value="UniProtKB-SubCell"/>
</dbReference>
<feature type="compositionally biased region" description="Polar residues" evidence="8">
    <location>
        <begin position="52"/>
        <end position="74"/>
    </location>
</feature>
<evidence type="ECO:0000259" key="12">
    <source>
        <dbReference type="Pfam" id="PF16417"/>
    </source>
</evidence>
<dbReference type="GO" id="GO:0000932">
    <property type="term" value="C:P-body"/>
    <property type="evidence" value="ECO:0007669"/>
    <property type="project" value="TreeGrafter"/>
</dbReference>
<feature type="region of interest" description="Disordered" evidence="8">
    <location>
        <begin position="1541"/>
        <end position="1590"/>
    </location>
</feature>
<feature type="domain" description="CCR4-NOT transcription complex subunit 1 TTP binding" evidence="12">
    <location>
        <begin position="832"/>
        <end position="984"/>
    </location>
</feature>
<sequence>MAADVHDHQSHSQSHLHHRPSPPPLSSPPTRCSYGHALSMSQQHPWGAPRHSPSTRPTPISTAVAQEQRNTPSPGASRPAYSPATSSFPSLPPATSRLVGSRKSSAASSTSSALSPAGQQLPASQLLSSRSRTIAPNAVSQLASSAAAAASQGGGVQPSSGGGASKLVRASPSLSASSTLGSPSTTNNPNSSAGSQSLSRIVIAQVFLLLSQFGPLKDDQDRSKWDAQIEQIRKLVDSNSMEVFSKYFRRVLQNNAAQVFGTGARNADSNGSYQILVTEMQKLRKEPEQADKIAESISSSEGDLFRDFDLSTFISHFKLDTLANTMLALACRKTDLRQKADAIISSTGDDLLIAVAQPSPGDDLSPDYLAALVERLLQDPPQGWDEDKKMSLAYAVQVRYQTMHAPQIPGVVESKLLLVELTDSSRNPLVKLVQRAGPRGTATLEDCKEMLAQAETRDISYQQVATALLYLALSTGYNAKNFVAALREHRAGQRLDWQDVVHAFDRDHLRIEKHQFLAIYEALLPIAQDTETFDIQLLWGGLWQHDLTHLYFLLCFLRCSPEELDVSQIPRLRASYSLKTFDNASEDVKAFAEQAVKHPFVSLDATSSLFSMIFRTSETYHTAQLMGIPDMVINPHTAEFLVAAAAVPKPWGALQEQALKQLFDPYFHKKLPIYNFVLYGLWHQDLQWLVDRFVDAYNTDSMSLTLILEHAETNDWLDSLIRSNTDISLDLAAQAHARGKFEVEPWLQQTFEQAGPLFRRILTNFLSARAAEEMQRVREDHHPLSLPLAVKTVYPLLWFLAECGLPEQELLPLQRNCIQAYPRLINYGEGVDDVIDANGQSSNALPEDADKKMQEHFKNMYSGESDVRDIISVLKKYKESRDPAEQELFACMIHGLFDEYNCFGEYPLEALATTAVLFGGIINFNLLSRIALQVGLAMVLEAVQEYRPDESMYKFGLQALLHFSNRLSEWPNYCDQLLIVPGLHGTEIFTKAEEIVGQQVGEVNGADHGIGIANGNGLEDALQQESALAKFTCLHIDPPLRPDLYEEPDEDVQDRVLFVLNNVSERNLHDKITDLTAAVEDRHHQWFANYLVEERAKMQPNFQQLYLDILALFDDRTLWAEVLRETYSSVIRLLNTDSTLGSTERGHLKNLGSWLGSLTIARDQPIKYRNISFKDLLIEGYDTDRLLLVIPFTCKVLVQAAKSTVFRPPNPWLIEMLGVLMELYHFADLKLNQKFEIEVLCKGLDLDHKEIEPTNSIRARPQADEEFLGSMVTDGMEAFGDLSIMGLNRARGPSERFSSAAITAALPDFTNQLQYPPSGNSGVPPATLKKIFLNAVTQAIQEIIAPVVERSVTIAAISTSQLVSKDFAMEQDEEKLRNAAHTVVKSLSGALALVTCKEPLRMSIQNNIRVNARDLPEQALPEGHVLMFVNDNLDLVCNTVEQAAEMSSLAEIDMQIEDNMRARRMFRSTRPNEPFKDANVSQWAFYIPEPYKQTTGGLNREQLAIYEDFGRQSRGVPHANNASQDSGRQMPDILQDQFAAVPNLPTPGAAPAEPRQPAQQPRLQSLQTSQVPPAQQQINGYMDGGGPERSQRGAEEILIELTRVIKEAPEERISELHPGNSNIHHVFDQLISSIEFAGPNKDTWAFRIAGQVTNHLFSDSLTRLEIEVMAHLLSHLCQLSVQTSRQVLMWLATLHDDDRIFKAPVMVALMEVSLMDIPRLNTTIAKAIQERRIAAVEMLANLLDELLLNEHPSAFRADFALTIDALNNWLAEDPSLELGKRVISSLQTSPNEIPMTPPASGYKDQLEYVFEEWVHLQNAEAPKKAISAFIYQLHRQKIMETQETSIEFIRTCIDASVIAYEREHSLPYGTGNEDLATVKVDALGKLIVDLVQYQGNQEGAVKESKARYLDQILVVVVLVLCNHHNTRGDAFNQKVFFRLFSTVLFTLNDASKDDALADQKAELFLAVARALLILQPSHFQRFTFSWLALLAHRILIPAMLEEGQNDERWDVYAKLMETLLVFTGQLIKPTGETLVAQSFYRGVLRVLLVIHHDFPEFLVENHFRFCNSLPMHCTQLRNLIVSAYPSTITEMPDPFTAGLKVDRLEKNLQSPVIRADIEQVLVNADVKITVDKLLSASEIKQHDLEKLLQTVHCPQAKSTAFELVPTVADPALIHAITLYIGITTLGSDGFSTPLFDSDGPAARLLENLVKEFQPEARFHLISAIANQLRFPNTHTHFYSYALLHLFGAQDGDSEQLDVQETITRVLLERLLVHRPHPWGLIITLLEILKNRNYAFWELPFVKAAPEVERLLNALFTHAQQSPRPLA</sequence>
<dbReference type="PANTHER" id="PTHR13162:SF8">
    <property type="entry name" value="CCR4-NOT TRANSCRIPTION COMPLEX SUBUNIT 1"/>
    <property type="match status" value="1"/>
</dbReference>
<dbReference type="InterPro" id="IPR007196">
    <property type="entry name" value="CCR4-Not_Not1_C"/>
</dbReference>
<evidence type="ECO:0000256" key="2">
    <source>
        <dbReference type="ARBA" id="ARBA00022491"/>
    </source>
</evidence>